<feature type="transmembrane region" description="Helical" evidence="7">
    <location>
        <begin position="61"/>
        <end position="81"/>
    </location>
</feature>
<dbReference type="PANTHER" id="PTHR43163:SF9">
    <property type="entry name" value="ABC TRANSPORTER PERMEASE PROTEIN"/>
    <property type="match status" value="1"/>
</dbReference>
<keyword evidence="6 7" id="KW-0472">Membrane</keyword>
<keyword evidence="2 7" id="KW-0813">Transport</keyword>
<dbReference type="SUPFAM" id="SSF161098">
    <property type="entry name" value="MetI-like"/>
    <property type="match status" value="1"/>
</dbReference>
<keyword evidence="4 7" id="KW-0812">Transmembrane</keyword>
<dbReference type="EMBL" id="BACI01000016">
    <property type="protein sequence ID" value="GAA10891.1"/>
    <property type="molecule type" value="Genomic_DNA"/>
</dbReference>
<evidence type="ECO:0000313" key="10">
    <source>
        <dbReference type="EMBL" id="GAA10891.1"/>
    </source>
</evidence>
<evidence type="ECO:0000313" key="11">
    <source>
        <dbReference type="Proteomes" id="UP000003558"/>
    </source>
</evidence>
<dbReference type="STRING" id="1027371.GOALK_016_00140"/>
<dbReference type="eggNOG" id="COG0601">
    <property type="taxonomic scope" value="Bacteria"/>
</dbReference>
<accession>F9VQK2</accession>
<evidence type="ECO:0000259" key="9">
    <source>
        <dbReference type="PROSITE" id="PS50928"/>
    </source>
</evidence>
<gene>
    <name evidence="10" type="ORF">GOALK_016_00140</name>
</gene>
<evidence type="ECO:0000256" key="5">
    <source>
        <dbReference type="ARBA" id="ARBA00022989"/>
    </source>
</evidence>
<evidence type="ECO:0000256" key="8">
    <source>
        <dbReference type="SAM" id="MobiDB-lite"/>
    </source>
</evidence>
<feature type="domain" description="ABC transmembrane type-1" evidence="9">
    <location>
        <begin position="150"/>
        <end position="357"/>
    </location>
</feature>
<feature type="transmembrane region" description="Helical" evidence="7">
    <location>
        <begin position="234"/>
        <end position="255"/>
    </location>
</feature>
<comment type="subcellular location">
    <subcellularLocation>
        <location evidence="1 7">Cell membrane</location>
        <topology evidence="1 7">Multi-pass membrane protein</topology>
    </subcellularLocation>
</comment>
<dbReference type="RefSeq" id="WP_006357068.1">
    <property type="nucleotide sequence ID" value="NZ_BACI01000016.1"/>
</dbReference>
<dbReference type="Gene3D" id="1.10.3720.10">
    <property type="entry name" value="MetI-like"/>
    <property type="match status" value="1"/>
</dbReference>
<name>F9VQK2_9ACTN</name>
<dbReference type="GO" id="GO:0005886">
    <property type="term" value="C:plasma membrane"/>
    <property type="evidence" value="ECO:0007669"/>
    <property type="project" value="UniProtKB-SubCell"/>
</dbReference>
<comment type="caution">
    <text evidence="10">The sequence shown here is derived from an EMBL/GenBank/DDBJ whole genome shotgun (WGS) entry which is preliminary data.</text>
</comment>
<dbReference type="GO" id="GO:0055085">
    <property type="term" value="P:transmembrane transport"/>
    <property type="evidence" value="ECO:0007669"/>
    <property type="project" value="InterPro"/>
</dbReference>
<dbReference type="Pfam" id="PF00528">
    <property type="entry name" value="BPD_transp_1"/>
    <property type="match status" value="1"/>
</dbReference>
<dbReference type="CDD" id="cd06261">
    <property type="entry name" value="TM_PBP2"/>
    <property type="match status" value="1"/>
</dbReference>
<keyword evidence="5 7" id="KW-1133">Transmembrane helix</keyword>
<comment type="similarity">
    <text evidence="7">Belongs to the binding-protein-dependent transport system permease family.</text>
</comment>
<keyword evidence="3" id="KW-1003">Cell membrane</keyword>
<evidence type="ECO:0000256" key="2">
    <source>
        <dbReference type="ARBA" id="ARBA00022448"/>
    </source>
</evidence>
<sequence>MGAVVESAVLDADVVTTQTRAATEPVAGTPRPAPERPFGTVEHTRRPTRSRTVLRLLGRRILVMIPTVLLVSLGVFAVAAASPFDPLTAHLGDNYQSATQAQRGAVTQAYGLDDHWFAAWWKWWVAVFQGDLGWSSTMRQSVADVIGQGLPFTLGMSLAALLSAAAVAIALGAVIGMRRGGLLDRACTALAAILAATPPFVVSLVLVSAFAVGLGWFPTSGARRPGDDYSFDGLITHAVLPYLALTISMIPWLLLTMRSAVVDAAASDAVRGARARGVGGWTLLRGHVVPVSVLPTLALLGTRSPELIAGAAIVETVFGWPGLAEALVDSAVALDFSLLAPLAVGSVVLVLIGSALSDAAAVWIDPRIGLRA</sequence>
<dbReference type="PROSITE" id="PS50928">
    <property type="entry name" value="ABC_TM1"/>
    <property type="match status" value="1"/>
</dbReference>
<feature type="transmembrane region" description="Helical" evidence="7">
    <location>
        <begin position="158"/>
        <end position="177"/>
    </location>
</feature>
<evidence type="ECO:0000256" key="1">
    <source>
        <dbReference type="ARBA" id="ARBA00004651"/>
    </source>
</evidence>
<evidence type="ECO:0000256" key="7">
    <source>
        <dbReference type="RuleBase" id="RU363032"/>
    </source>
</evidence>
<evidence type="ECO:0000256" key="3">
    <source>
        <dbReference type="ARBA" id="ARBA00022475"/>
    </source>
</evidence>
<evidence type="ECO:0000256" key="6">
    <source>
        <dbReference type="ARBA" id="ARBA00023136"/>
    </source>
</evidence>
<dbReference type="Proteomes" id="UP000003558">
    <property type="component" value="Unassembled WGS sequence"/>
</dbReference>
<feature type="region of interest" description="Disordered" evidence="8">
    <location>
        <begin position="20"/>
        <end position="44"/>
    </location>
</feature>
<dbReference type="InterPro" id="IPR000515">
    <property type="entry name" value="MetI-like"/>
</dbReference>
<evidence type="ECO:0000256" key="4">
    <source>
        <dbReference type="ARBA" id="ARBA00022692"/>
    </source>
</evidence>
<feature type="transmembrane region" description="Helical" evidence="7">
    <location>
        <begin position="336"/>
        <end position="364"/>
    </location>
</feature>
<dbReference type="PANTHER" id="PTHR43163">
    <property type="entry name" value="DIPEPTIDE TRANSPORT SYSTEM PERMEASE PROTEIN DPPB-RELATED"/>
    <property type="match status" value="1"/>
</dbReference>
<organism evidence="10 11">
    <name type="scientific">Gordonia alkanivorans NBRC 16433</name>
    <dbReference type="NCBI Taxonomy" id="1027371"/>
    <lineage>
        <taxon>Bacteria</taxon>
        <taxon>Bacillati</taxon>
        <taxon>Actinomycetota</taxon>
        <taxon>Actinomycetes</taxon>
        <taxon>Mycobacteriales</taxon>
        <taxon>Gordoniaceae</taxon>
        <taxon>Gordonia</taxon>
    </lineage>
</organism>
<feature type="transmembrane region" description="Helical" evidence="7">
    <location>
        <begin position="189"/>
        <end position="214"/>
    </location>
</feature>
<dbReference type="InterPro" id="IPR035906">
    <property type="entry name" value="MetI-like_sf"/>
</dbReference>
<dbReference type="AlphaFoldDB" id="F9VQK2"/>
<reference evidence="10 11" key="1">
    <citation type="submission" date="2011-05" db="EMBL/GenBank/DDBJ databases">
        <title>Whole genome shotgun sequence of Gordonia alkanivorans NBRC 16433.</title>
        <authorList>
            <person name="Hosoyama A."/>
            <person name="Nakamura S."/>
            <person name="Takarada H."/>
            <person name="Tsuchikane K."/>
            <person name="Yamazaki S."/>
            <person name="Fujita N."/>
        </authorList>
    </citation>
    <scope>NUCLEOTIDE SEQUENCE [LARGE SCALE GENOMIC DNA]</scope>
    <source>
        <strain evidence="10 11">NBRC 16433</strain>
    </source>
</reference>
<proteinExistence type="inferred from homology"/>
<protein>
    <submittedName>
        <fullName evidence="10">Putative ABC transporter permease protein</fullName>
    </submittedName>
</protein>